<dbReference type="PANTHER" id="PTHR12192:SF2">
    <property type="entry name" value="GLUTATHIONE-SPECIFIC GAMMA-GLUTAMYLCYCLOTRANSFERASE 2"/>
    <property type="match status" value="1"/>
</dbReference>
<dbReference type="EMBL" id="CP115611">
    <property type="protein sequence ID" value="WBW72923.1"/>
    <property type="molecule type" value="Genomic_DNA"/>
</dbReference>
<gene>
    <name evidence="3" type="primary">ggg1</name>
    <name evidence="3" type="ORF">SOMG_00598</name>
</gene>
<keyword evidence="2" id="KW-0456">Lyase</keyword>
<dbReference type="KEGG" id="som:SOMG_00598"/>
<proteinExistence type="predicted"/>
<dbReference type="CDD" id="cd06661">
    <property type="entry name" value="GGCT_like"/>
    <property type="match status" value="1"/>
</dbReference>
<protein>
    <recommendedName>
        <fullName evidence="1">glutathione-specific gamma-glutamylcyclotransferase</fullName>
        <ecNumber evidence="1">4.3.2.7</ecNumber>
    </recommendedName>
</protein>
<dbReference type="InterPro" id="IPR013024">
    <property type="entry name" value="GGCT-like"/>
</dbReference>
<dbReference type="AlphaFoldDB" id="A0AAE9WDX3"/>
<evidence type="ECO:0000313" key="4">
    <source>
        <dbReference type="Proteomes" id="UP001212411"/>
    </source>
</evidence>
<organism evidence="3 4">
    <name type="scientific">Schizosaccharomyces osmophilus</name>
    <dbReference type="NCBI Taxonomy" id="2545709"/>
    <lineage>
        <taxon>Eukaryota</taxon>
        <taxon>Fungi</taxon>
        <taxon>Dikarya</taxon>
        <taxon>Ascomycota</taxon>
        <taxon>Taphrinomycotina</taxon>
        <taxon>Schizosaccharomycetes</taxon>
        <taxon>Schizosaccharomycetales</taxon>
        <taxon>Schizosaccharomycetaceae</taxon>
        <taxon>Schizosaccharomyces</taxon>
    </lineage>
</organism>
<reference evidence="3 4" key="1">
    <citation type="journal article" date="2023" name="G3 (Bethesda)">
        <title>A high-quality reference genome for the fission yeast Schizosaccharomyces osmophilus.</title>
        <authorList>
            <person name="Jia G.S."/>
            <person name="Zhang W.C."/>
            <person name="Liang Y."/>
            <person name="Liu X.H."/>
            <person name="Rhind N."/>
            <person name="Pidoux A."/>
            <person name="Brysch-Herzberg M."/>
            <person name="Du L.L."/>
        </authorList>
    </citation>
    <scope>NUCLEOTIDE SEQUENCE [LARGE SCALE GENOMIC DNA]</scope>
    <source>
        <strain evidence="3 4">CBS 15793</strain>
    </source>
</reference>
<sequence length="202" mass="23331">METLSPEGSFWIFGYGSLIWHPPPKYDLSIPCYLRGYVRRLWMKSEDHRGTVEKPGRVLTLIPYEEWEKFSDWAQTPYDEGCWGMAFRIPAPFAKEIRAYLDDREVNGYTAHDVPVYAHIGDKKPILEHCLVYVGTSNSPQFQPSETIEELSDLISTRKGKSGPNYIYLFELANALRHLSPESKDTHVYKLEAAVKNKLQML</sequence>
<evidence type="ECO:0000256" key="2">
    <source>
        <dbReference type="ARBA" id="ARBA00023239"/>
    </source>
</evidence>
<dbReference type="EC" id="4.3.2.7" evidence="1"/>
<dbReference type="InterPro" id="IPR006840">
    <property type="entry name" value="ChaC"/>
</dbReference>
<keyword evidence="4" id="KW-1185">Reference proteome</keyword>
<accession>A0AAE9WDX3</accession>
<dbReference type="Proteomes" id="UP001212411">
    <property type="component" value="Chromosome 1"/>
</dbReference>
<dbReference type="RefSeq" id="XP_056037166.1">
    <property type="nucleotide sequence ID" value="XM_056179392.1"/>
</dbReference>
<dbReference type="GO" id="GO:0006751">
    <property type="term" value="P:glutathione catabolic process"/>
    <property type="evidence" value="ECO:0007669"/>
    <property type="project" value="InterPro"/>
</dbReference>
<dbReference type="Pfam" id="PF04752">
    <property type="entry name" value="ChaC"/>
    <property type="match status" value="1"/>
</dbReference>
<dbReference type="GeneID" id="80874081"/>
<evidence type="ECO:0000313" key="3">
    <source>
        <dbReference type="EMBL" id="WBW72923.1"/>
    </source>
</evidence>
<dbReference type="PANTHER" id="PTHR12192">
    <property type="entry name" value="CATION TRANSPORT PROTEIN CHAC-RELATED"/>
    <property type="match status" value="1"/>
</dbReference>
<evidence type="ECO:0000256" key="1">
    <source>
        <dbReference type="ARBA" id="ARBA00012344"/>
    </source>
</evidence>
<dbReference type="Gene3D" id="3.10.490.10">
    <property type="entry name" value="Gamma-glutamyl cyclotransferase-like"/>
    <property type="match status" value="1"/>
</dbReference>
<dbReference type="GO" id="GO:0005737">
    <property type="term" value="C:cytoplasm"/>
    <property type="evidence" value="ECO:0007669"/>
    <property type="project" value="TreeGrafter"/>
</dbReference>
<dbReference type="GO" id="GO:0061928">
    <property type="term" value="F:glutathione specific gamma-glutamylcyclotransferase activity"/>
    <property type="evidence" value="ECO:0007669"/>
    <property type="project" value="UniProtKB-EC"/>
</dbReference>
<name>A0AAE9WDX3_9SCHI</name>